<dbReference type="PANTHER" id="PTHR31377:SF0">
    <property type="entry name" value="AGMATINE DEIMINASE-RELATED"/>
    <property type="match status" value="1"/>
</dbReference>
<proteinExistence type="predicted"/>
<evidence type="ECO:0000256" key="1">
    <source>
        <dbReference type="ARBA" id="ARBA00022801"/>
    </source>
</evidence>
<name>A0A552X521_9GAMM</name>
<keyword evidence="3" id="KW-1185">Reference proteome</keyword>
<protein>
    <recommendedName>
        <fullName evidence="4">Agmatine deiminase</fullName>
    </recommendedName>
</protein>
<dbReference type="RefSeq" id="WP_143234648.1">
    <property type="nucleotide sequence ID" value="NZ_VJWL01000001.1"/>
</dbReference>
<dbReference type="Gene3D" id="3.75.10.10">
    <property type="entry name" value="L-arginine/glycine Amidinotransferase, Chain A"/>
    <property type="match status" value="1"/>
</dbReference>
<evidence type="ECO:0008006" key="4">
    <source>
        <dbReference type="Google" id="ProtNLM"/>
    </source>
</evidence>
<evidence type="ECO:0000313" key="2">
    <source>
        <dbReference type="EMBL" id="TRW50059.1"/>
    </source>
</evidence>
<dbReference type="AlphaFoldDB" id="A0A552X521"/>
<dbReference type="GO" id="GO:0004668">
    <property type="term" value="F:protein-arginine deiminase activity"/>
    <property type="evidence" value="ECO:0007669"/>
    <property type="project" value="InterPro"/>
</dbReference>
<sequence>MSDTVVTSDQAIQWRSEWAVSQSVWMRWPYRRDVWPDAGKAVQDEFLTVLHALAERNIPVSLQVHPDSPIPAGLPDQVTVHRVLFGDIWLRDCAPFIDVQGQTALHYGFDGWGGIDDQQRLDLSARDWLSDTLKLAHSEHAWVLEGGALHHDGEGTAIACAGSILHRPNNQGLTDRILREHLQASFAIDKLLMLPGKLTADETGGHVDNLACFIGPGEVVVAHTGDPSHPDYATCRRVYDFLVSSTDAQGRALKVHTLPLPRPPRLNAAEAVAIQHRPGVRKRIAGMQLMASYVNFLRVRHEQRDLVVLPAFGLPSDEKALAQMQQLLPNAEVILAPARHLLVGGGGWHCATFPY</sequence>
<dbReference type="SUPFAM" id="SSF55909">
    <property type="entry name" value="Pentein"/>
    <property type="match status" value="1"/>
</dbReference>
<comment type="caution">
    <text evidence="2">The sequence shown here is derived from an EMBL/GenBank/DDBJ whole genome shotgun (WGS) entry which is preliminary data.</text>
</comment>
<dbReference type="GO" id="GO:0009446">
    <property type="term" value="P:putrescine biosynthetic process"/>
    <property type="evidence" value="ECO:0007669"/>
    <property type="project" value="InterPro"/>
</dbReference>
<gene>
    <name evidence="2" type="ORF">FM042_04235</name>
</gene>
<dbReference type="OrthoDB" id="9808013at2"/>
<dbReference type="PANTHER" id="PTHR31377">
    <property type="entry name" value="AGMATINE DEIMINASE-RELATED"/>
    <property type="match status" value="1"/>
</dbReference>
<reference evidence="2 3" key="1">
    <citation type="submission" date="2019-07" db="EMBL/GenBank/DDBJ databases">
        <authorList>
            <person name="Yang M."/>
            <person name="Zhao D."/>
            <person name="Xiang H."/>
        </authorList>
    </citation>
    <scope>NUCLEOTIDE SEQUENCE [LARGE SCALE GENOMIC DNA]</scope>
    <source>
        <strain evidence="2 3">IM1326</strain>
    </source>
</reference>
<evidence type="ECO:0000313" key="3">
    <source>
        <dbReference type="Proteomes" id="UP000320359"/>
    </source>
</evidence>
<dbReference type="EMBL" id="VJWL01000001">
    <property type="protein sequence ID" value="TRW50059.1"/>
    <property type="molecule type" value="Genomic_DNA"/>
</dbReference>
<dbReference type="Proteomes" id="UP000320359">
    <property type="component" value="Unassembled WGS sequence"/>
</dbReference>
<dbReference type="InterPro" id="IPR007466">
    <property type="entry name" value="Peptidyl-Arg-deiminase_porph"/>
</dbReference>
<keyword evidence="1" id="KW-0378">Hydrolase</keyword>
<dbReference type="Pfam" id="PF04371">
    <property type="entry name" value="PAD_porph"/>
    <property type="match status" value="1"/>
</dbReference>
<accession>A0A552X521</accession>
<dbReference type="GO" id="GO:0047632">
    <property type="term" value="F:agmatine deiminase activity"/>
    <property type="evidence" value="ECO:0007669"/>
    <property type="project" value="TreeGrafter"/>
</dbReference>
<organism evidence="2 3">
    <name type="scientific">Aliidiomarina halalkaliphila</name>
    <dbReference type="NCBI Taxonomy" id="2593535"/>
    <lineage>
        <taxon>Bacteria</taxon>
        <taxon>Pseudomonadati</taxon>
        <taxon>Pseudomonadota</taxon>
        <taxon>Gammaproteobacteria</taxon>
        <taxon>Alteromonadales</taxon>
        <taxon>Idiomarinaceae</taxon>
        <taxon>Aliidiomarina</taxon>
    </lineage>
</organism>